<evidence type="ECO:0000256" key="1">
    <source>
        <dbReference type="SAM" id="MobiDB-lite"/>
    </source>
</evidence>
<evidence type="ECO:0000313" key="2">
    <source>
        <dbReference type="EMBL" id="GFD55370.1"/>
    </source>
</evidence>
<feature type="non-terminal residue" evidence="2">
    <location>
        <position position="85"/>
    </location>
</feature>
<proteinExistence type="predicted"/>
<accession>A0A699XAC0</accession>
<dbReference type="EMBL" id="BKCJ011817152">
    <property type="protein sequence ID" value="GFD55370.1"/>
    <property type="molecule type" value="Genomic_DNA"/>
</dbReference>
<feature type="region of interest" description="Disordered" evidence="1">
    <location>
        <begin position="1"/>
        <end position="24"/>
    </location>
</feature>
<protein>
    <submittedName>
        <fullName evidence="2">Uncharacterized protein</fullName>
    </submittedName>
</protein>
<gene>
    <name evidence="2" type="ORF">Tci_927339</name>
</gene>
<reference evidence="2" key="1">
    <citation type="journal article" date="2019" name="Sci. Rep.">
        <title>Draft genome of Tanacetum cinerariifolium, the natural source of mosquito coil.</title>
        <authorList>
            <person name="Yamashiro T."/>
            <person name="Shiraishi A."/>
            <person name="Satake H."/>
            <person name="Nakayama K."/>
        </authorList>
    </citation>
    <scope>NUCLEOTIDE SEQUENCE</scope>
</reference>
<feature type="non-terminal residue" evidence="2">
    <location>
        <position position="1"/>
    </location>
</feature>
<dbReference type="AlphaFoldDB" id="A0A699XAC0"/>
<sequence>DGGGAGHGDRRLRPPVAGQPAGLPAALYRRREARAAGARRPARAARRHPAVARSVAGRTVRLIGLVRLFLPHRRVAGLLLDVQLR</sequence>
<comment type="caution">
    <text evidence="2">The sequence shown here is derived from an EMBL/GenBank/DDBJ whole genome shotgun (WGS) entry which is preliminary data.</text>
</comment>
<name>A0A699XAC0_TANCI</name>
<organism evidence="2">
    <name type="scientific">Tanacetum cinerariifolium</name>
    <name type="common">Dalmatian daisy</name>
    <name type="synonym">Chrysanthemum cinerariifolium</name>
    <dbReference type="NCBI Taxonomy" id="118510"/>
    <lineage>
        <taxon>Eukaryota</taxon>
        <taxon>Viridiplantae</taxon>
        <taxon>Streptophyta</taxon>
        <taxon>Embryophyta</taxon>
        <taxon>Tracheophyta</taxon>
        <taxon>Spermatophyta</taxon>
        <taxon>Magnoliopsida</taxon>
        <taxon>eudicotyledons</taxon>
        <taxon>Gunneridae</taxon>
        <taxon>Pentapetalae</taxon>
        <taxon>asterids</taxon>
        <taxon>campanulids</taxon>
        <taxon>Asterales</taxon>
        <taxon>Asteraceae</taxon>
        <taxon>Asteroideae</taxon>
        <taxon>Anthemideae</taxon>
        <taxon>Anthemidinae</taxon>
        <taxon>Tanacetum</taxon>
    </lineage>
</organism>